<protein>
    <recommendedName>
        <fullName evidence="2">UPF0225 protein E9229_001379</fullName>
    </recommendedName>
</protein>
<dbReference type="InterPro" id="IPR032710">
    <property type="entry name" value="NTF2-like_dom_sf"/>
</dbReference>
<name>A0A839QFW5_9MICC</name>
<accession>A0A839QFW5</accession>
<dbReference type="InterPro" id="IPR048469">
    <property type="entry name" value="YchJ-like_M"/>
</dbReference>
<dbReference type="Pfam" id="PF17775">
    <property type="entry name" value="YchJ_M-like"/>
    <property type="match status" value="1"/>
</dbReference>
<organism evidence="4 5">
    <name type="scientific">Paeniglutamicibacter cryotolerans</name>
    <dbReference type="NCBI Taxonomy" id="670079"/>
    <lineage>
        <taxon>Bacteria</taxon>
        <taxon>Bacillati</taxon>
        <taxon>Actinomycetota</taxon>
        <taxon>Actinomycetes</taxon>
        <taxon>Micrococcales</taxon>
        <taxon>Micrococcaceae</taxon>
        <taxon>Paeniglutamicibacter</taxon>
    </lineage>
</organism>
<gene>
    <name evidence="4" type="ORF">E9229_001379</name>
</gene>
<dbReference type="InterPro" id="IPR023006">
    <property type="entry name" value="YchJ-like"/>
</dbReference>
<comment type="similarity">
    <text evidence="1 2">Belongs to the UPF0225 family.</text>
</comment>
<reference evidence="4 5" key="1">
    <citation type="submission" date="2020-08" db="EMBL/GenBank/DDBJ databases">
        <title>Sequencing the genomes of 1000 actinobacteria strains.</title>
        <authorList>
            <person name="Klenk H.-P."/>
        </authorList>
    </citation>
    <scope>NUCLEOTIDE SEQUENCE [LARGE SCALE GENOMIC DNA]</scope>
    <source>
        <strain evidence="4 5">DSM 22826</strain>
    </source>
</reference>
<dbReference type="Proteomes" id="UP000523000">
    <property type="component" value="Unassembled WGS sequence"/>
</dbReference>
<dbReference type="HAMAP" id="MF_00612">
    <property type="entry name" value="UPF0225"/>
    <property type="match status" value="1"/>
</dbReference>
<dbReference type="PANTHER" id="PTHR33747:SF1">
    <property type="entry name" value="ADENYLATE CYCLASE-ASSOCIATED CAP C-TERMINAL DOMAIN-CONTAINING PROTEIN"/>
    <property type="match status" value="1"/>
</dbReference>
<dbReference type="Pfam" id="PF02810">
    <property type="entry name" value="SEC-C"/>
    <property type="match status" value="1"/>
</dbReference>
<comment type="caution">
    <text evidence="4">The sequence shown here is derived from an EMBL/GenBank/DDBJ whole genome shotgun (WGS) entry which is preliminary data.</text>
</comment>
<feature type="domain" description="YchJ-like middle NTF2-like" evidence="3">
    <location>
        <begin position="38"/>
        <end position="132"/>
    </location>
</feature>
<dbReference type="RefSeq" id="WP_183510486.1">
    <property type="nucleotide sequence ID" value="NZ_BAABGK010000107.1"/>
</dbReference>
<evidence type="ECO:0000313" key="4">
    <source>
        <dbReference type="EMBL" id="MBB2995188.1"/>
    </source>
</evidence>
<dbReference type="EMBL" id="JACHVS010000001">
    <property type="protein sequence ID" value="MBB2995188.1"/>
    <property type="molecule type" value="Genomic_DNA"/>
</dbReference>
<dbReference type="AlphaFoldDB" id="A0A839QFW5"/>
<evidence type="ECO:0000256" key="2">
    <source>
        <dbReference type="HAMAP-Rule" id="MF_00612"/>
    </source>
</evidence>
<evidence type="ECO:0000256" key="1">
    <source>
        <dbReference type="ARBA" id="ARBA00010839"/>
    </source>
</evidence>
<evidence type="ECO:0000259" key="3">
    <source>
        <dbReference type="Pfam" id="PF17775"/>
    </source>
</evidence>
<sequence length="134" mass="15254">MIENAPCPCLSGDSYDACCGRFHTGYLQAGDKFRWPGTAEALMRSRYSAFAKGEADYLLATWHPDTRPGSLELDGEMEWKRLDILDVRKGGPFDSEGVVLFEARYRLGGERGVQREESSFRRIDGRWYYLDAVD</sequence>
<proteinExistence type="inferred from homology"/>
<evidence type="ECO:0000313" key="5">
    <source>
        <dbReference type="Proteomes" id="UP000523000"/>
    </source>
</evidence>
<dbReference type="InterPro" id="IPR004027">
    <property type="entry name" value="SEC_C_motif"/>
</dbReference>
<dbReference type="SUPFAM" id="SSF54427">
    <property type="entry name" value="NTF2-like"/>
    <property type="match status" value="1"/>
</dbReference>
<dbReference type="Gene3D" id="3.10.450.50">
    <property type="match status" value="1"/>
</dbReference>
<dbReference type="PANTHER" id="PTHR33747">
    <property type="entry name" value="UPF0225 PROTEIN SCO1677"/>
    <property type="match status" value="1"/>
</dbReference>
<keyword evidence="5" id="KW-1185">Reference proteome</keyword>